<feature type="region of interest" description="Disordered" evidence="1">
    <location>
        <begin position="22"/>
        <end position="80"/>
    </location>
</feature>
<dbReference type="AlphaFoldDB" id="A0A1I1SZA1"/>
<keyword evidence="2" id="KW-0732">Signal</keyword>
<accession>A0A1I1SZA1</accession>
<feature type="signal peptide" evidence="2">
    <location>
        <begin position="1"/>
        <end position="19"/>
    </location>
</feature>
<protein>
    <submittedName>
        <fullName evidence="3">Uncharacterized protein</fullName>
    </submittedName>
</protein>
<name>A0A1I1SZA1_9BACT</name>
<reference evidence="4" key="1">
    <citation type="submission" date="2016-10" db="EMBL/GenBank/DDBJ databases">
        <authorList>
            <person name="Varghese N."/>
            <person name="Submissions S."/>
        </authorList>
    </citation>
    <scope>NUCLEOTIDE SEQUENCE [LARGE SCALE GENOMIC DNA]</scope>
    <source>
        <strain evidence="4">ATCC 25963</strain>
    </source>
</reference>
<feature type="chain" id="PRO_5011475426" evidence="2">
    <location>
        <begin position="20"/>
        <end position="253"/>
    </location>
</feature>
<evidence type="ECO:0000256" key="1">
    <source>
        <dbReference type="SAM" id="MobiDB-lite"/>
    </source>
</evidence>
<dbReference type="Proteomes" id="UP000199400">
    <property type="component" value="Unassembled WGS sequence"/>
</dbReference>
<feature type="compositionally biased region" description="Gly residues" evidence="1">
    <location>
        <begin position="35"/>
        <end position="65"/>
    </location>
</feature>
<feature type="compositionally biased region" description="Low complexity" evidence="1">
    <location>
        <begin position="22"/>
        <end position="34"/>
    </location>
</feature>
<proteinExistence type="predicted"/>
<evidence type="ECO:0000256" key="2">
    <source>
        <dbReference type="SAM" id="SignalP"/>
    </source>
</evidence>
<evidence type="ECO:0000313" key="4">
    <source>
        <dbReference type="Proteomes" id="UP000199400"/>
    </source>
</evidence>
<feature type="region of interest" description="Disordered" evidence="1">
    <location>
        <begin position="233"/>
        <end position="253"/>
    </location>
</feature>
<dbReference type="EMBL" id="FOMX01000002">
    <property type="protein sequence ID" value="SFD51767.1"/>
    <property type="molecule type" value="Genomic_DNA"/>
</dbReference>
<dbReference type="PROSITE" id="PS51257">
    <property type="entry name" value="PROKAR_LIPOPROTEIN"/>
    <property type="match status" value="1"/>
</dbReference>
<evidence type="ECO:0000313" key="3">
    <source>
        <dbReference type="EMBL" id="SFD51767.1"/>
    </source>
</evidence>
<sequence length="253" mass="25995">MMLLRTLAVPVLVLGLAVAGCGKKTPDGTTPPGETGAGGASAGGGESGGGEAGGESGGEAGGGDAGAAAGEPDPSQKVCDAEVGDTPKAVFADNVILRLPKGMDLVEENPFFARIATKETVSTCDGVISFGALGYFQTDASKNVKQIRDETIQAARGVPPSEVTWSDETEKGRDYSGSYSIPEDSKGNPPIKGWFVLKEKAGYTFWYALETHPNAWNALAKTFQESGNRLRIGPNIAPAPAPTPAPTGKKKGK</sequence>
<organism evidence="3 4">
    <name type="scientific">Nannocystis exedens</name>
    <dbReference type="NCBI Taxonomy" id="54"/>
    <lineage>
        <taxon>Bacteria</taxon>
        <taxon>Pseudomonadati</taxon>
        <taxon>Myxococcota</taxon>
        <taxon>Polyangia</taxon>
        <taxon>Nannocystales</taxon>
        <taxon>Nannocystaceae</taxon>
        <taxon>Nannocystis</taxon>
    </lineage>
</organism>
<gene>
    <name evidence="3" type="ORF">SAMN02745121_00385</name>
</gene>
<keyword evidence="4" id="KW-1185">Reference proteome</keyword>
<feature type="region of interest" description="Disordered" evidence="1">
    <location>
        <begin position="158"/>
        <end position="182"/>
    </location>
</feature>